<dbReference type="AlphaFoldDB" id="A0A2G3DYJ6"/>
<name>A0A2G3DYJ6_9FIRM</name>
<dbReference type="RefSeq" id="WP_099391250.1">
    <property type="nucleotide sequence ID" value="NZ_PDYF01000007.1"/>
</dbReference>
<proteinExistence type="predicted"/>
<feature type="compositionally biased region" description="Acidic residues" evidence="1">
    <location>
        <begin position="267"/>
        <end position="277"/>
    </location>
</feature>
<feature type="compositionally biased region" description="Acidic residues" evidence="1">
    <location>
        <begin position="322"/>
        <end position="351"/>
    </location>
</feature>
<organism evidence="2 3">
    <name type="scientific">Pseudobutyrivibrio ruminis</name>
    <dbReference type="NCBI Taxonomy" id="46206"/>
    <lineage>
        <taxon>Bacteria</taxon>
        <taxon>Bacillati</taxon>
        <taxon>Bacillota</taxon>
        <taxon>Clostridia</taxon>
        <taxon>Lachnospirales</taxon>
        <taxon>Lachnospiraceae</taxon>
        <taxon>Pseudobutyrivibrio</taxon>
    </lineage>
</organism>
<sequence>MGDYYQMTISDWLASKTEEIRQELGKTAQSFVAIGYKLKEVRDSGNLGEGETIADYAQREFGLSASTTSRFIAINEKFGDGLELKSEYLKFGSGKLQEMLALTDADCELINHNHTVSQIREIKRFEAEKHEDVPKQTEEQWGAFEKCLIDFFKDKKQLLTDICEAEYYDTEDYKKAADLISPNGSTTHKKGVVFMFMYQFDEGIKYKIFGEQAARRMSYVEFISTIRHIFDCEKGVNPHEAFYGVEKEPETVEKSTNIPIATSQVEEVTENVSEEDENKNFISETEDEAEADGDNGEHIVEAGEQATVQGIQDRSEEKNDNDSYDSEEVEDETDNGNPGEDDYSNEAENDEVEHVEVAAVEDFAEAEAEALANDIEMDADPRHELIDSLEYYCKELVEASKWPTYRAAAYRDRSDELIDLILSTRKDILMMNFKIESEKEEDEGE</sequence>
<evidence type="ECO:0000256" key="1">
    <source>
        <dbReference type="SAM" id="MobiDB-lite"/>
    </source>
</evidence>
<feature type="compositionally biased region" description="Acidic residues" evidence="1">
    <location>
        <begin position="284"/>
        <end position="294"/>
    </location>
</feature>
<reference evidence="2 3" key="1">
    <citation type="submission" date="2017-10" db="EMBL/GenBank/DDBJ databases">
        <title>Resolving the taxonomy of Roseburia spp., Eubacterium rectale and Agathobacter spp. through phylogenomic analysis.</title>
        <authorList>
            <person name="Sheridan P.O."/>
            <person name="Walker A.W."/>
            <person name="Duncan S.H."/>
            <person name="Scott K.P."/>
            <person name="Toole P.W.O."/>
            <person name="Luis P."/>
            <person name="Flint H.J."/>
        </authorList>
    </citation>
    <scope>NUCLEOTIDE SEQUENCE [LARGE SCALE GENOMIC DNA]</scope>
    <source>
        <strain evidence="2 3">JK626</strain>
    </source>
</reference>
<evidence type="ECO:0000313" key="3">
    <source>
        <dbReference type="Proteomes" id="UP000225889"/>
    </source>
</evidence>
<comment type="caution">
    <text evidence="2">The sequence shown here is derived from an EMBL/GenBank/DDBJ whole genome shotgun (WGS) entry which is preliminary data.</text>
</comment>
<dbReference type="EMBL" id="PDYF01000007">
    <property type="protein sequence ID" value="PHU36031.1"/>
    <property type="molecule type" value="Genomic_DNA"/>
</dbReference>
<accession>A0A2G3DYJ6</accession>
<feature type="region of interest" description="Disordered" evidence="1">
    <location>
        <begin position="307"/>
        <end position="351"/>
    </location>
</feature>
<protein>
    <submittedName>
        <fullName evidence="2">Uncharacterized protein</fullName>
    </submittedName>
</protein>
<gene>
    <name evidence="2" type="ORF">CSX01_02000</name>
</gene>
<reference evidence="2 3" key="2">
    <citation type="submission" date="2017-10" db="EMBL/GenBank/DDBJ databases">
        <authorList>
            <person name="Banno H."/>
            <person name="Chua N.-H."/>
        </authorList>
    </citation>
    <scope>NUCLEOTIDE SEQUENCE [LARGE SCALE GENOMIC DNA]</scope>
    <source>
        <strain evidence="2 3">JK626</strain>
    </source>
</reference>
<feature type="region of interest" description="Disordered" evidence="1">
    <location>
        <begin position="266"/>
        <end position="294"/>
    </location>
</feature>
<dbReference type="Proteomes" id="UP000225889">
    <property type="component" value="Unassembled WGS sequence"/>
</dbReference>
<evidence type="ECO:0000313" key="2">
    <source>
        <dbReference type="EMBL" id="PHU36031.1"/>
    </source>
</evidence>